<dbReference type="GO" id="GO:0031390">
    <property type="term" value="C:Ctf18 RFC-like complex"/>
    <property type="evidence" value="ECO:0007669"/>
    <property type="project" value="InterPro"/>
</dbReference>
<reference evidence="4 5" key="1">
    <citation type="submission" date="2019-07" db="EMBL/GenBank/DDBJ databases">
        <title>Draft genome assembly of a fouling barnacle, Amphibalanus amphitrite (Darwin, 1854): The first reference genome for Thecostraca.</title>
        <authorList>
            <person name="Kim W."/>
        </authorList>
    </citation>
    <scope>NUCLEOTIDE SEQUENCE [LARGE SCALE GENOMIC DNA]</scope>
    <source>
        <strain evidence="4">SNU_AA5</strain>
        <tissue evidence="4">Soma without cirri and trophi</tissue>
    </source>
</reference>
<dbReference type="EMBL" id="VIIS01000137">
    <property type="protein sequence ID" value="KAF0312765.1"/>
    <property type="molecule type" value="Genomic_DNA"/>
</dbReference>
<sequence>MEAQNTGSSIRPIQDVDAIAEKAKLQLEDLLPKAQTLYFSDDCLANASQLTLVEADAHVIDHVCKGGSAVLCTAEKTYSVREAETSNSLLLLQSLTGPSEIEKEGPRHVTDRQVAGTFYTYLELRECQPRLRRLHRLLSADPYRGRLHPGTGYSAARLAEAVQASRAQLETALRESHALLMDGEYRFLECEYEFHVFSLITKFIDENSWSSVEVRRSLTLETLSELEPAAVVAHCFDKHMKPTGETAADGGEPLYTFCEDQVARLFARLLLQPMKTFNLADFTASWQQSVPDGVTTSVDQLRGLAVVNSEVSPQVVVRLAPTDLPDDAPERFAALFAVKQHWTADELHPYLE</sequence>
<keyword evidence="5" id="KW-1185">Reference proteome</keyword>
<keyword evidence="3" id="KW-0235">DNA replication</keyword>
<organism evidence="4 5">
    <name type="scientific">Amphibalanus amphitrite</name>
    <name type="common">Striped barnacle</name>
    <name type="synonym">Balanus amphitrite</name>
    <dbReference type="NCBI Taxonomy" id="1232801"/>
    <lineage>
        <taxon>Eukaryota</taxon>
        <taxon>Metazoa</taxon>
        <taxon>Ecdysozoa</taxon>
        <taxon>Arthropoda</taxon>
        <taxon>Crustacea</taxon>
        <taxon>Multicrustacea</taxon>
        <taxon>Cirripedia</taxon>
        <taxon>Thoracica</taxon>
        <taxon>Thoracicalcarea</taxon>
        <taxon>Balanomorpha</taxon>
        <taxon>Balanoidea</taxon>
        <taxon>Balanidae</taxon>
        <taxon>Amphibalaninae</taxon>
        <taxon>Amphibalanus</taxon>
    </lineage>
</organism>
<comment type="caution">
    <text evidence="4">The sequence shown here is derived from an EMBL/GenBank/DDBJ whole genome shotgun (WGS) entry which is preliminary data.</text>
</comment>
<evidence type="ECO:0000313" key="5">
    <source>
        <dbReference type="Proteomes" id="UP000440578"/>
    </source>
</evidence>
<evidence type="ECO:0000256" key="3">
    <source>
        <dbReference type="ARBA" id="ARBA00022705"/>
    </source>
</evidence>
<dbReference type="AlphaFoldDB" id="A0A6A4X0P5"/>
<comment type="similarity">
    <text evidence="1">Belongs to the DCC1 family.</text>
</comment>
<protein>
    <recommendedName>
        <fullName evidence="2">Sister chromatid cohesion protein DCC1</fullName>
    </recommendedName>
</protein>
<dbReference type="GO" id="GO:0006260">
    <property type="term" value="P:DNA replication"/>
    <property type="evidence" value="ECO:0007669"/>
    <property type="project" value="UniProtKB-KW"/>
</dbReference>
<gene>
    <name evidence="4" type="primary">dscc1_2</name>
    <name evidence="4" type="ORF">FJT64_001755</name>
</gene>
<proteinExistence type="inferred from homology"/>
<dbReference type="GO" id="GO:0034088">
    <property type="term" value="P:maintenance of mitotic sister chromatid cohesion"/>
    <property type="evidence" value="ECO:0007669"/>
    <property type="project" value="TreeGrafter"/>
</dbReference>
<dbReference type="Proteomes" id="UP000440578">
    <property type="component" value="Unassembled WGS sequence"/>
</dbReference>
<dbReference type="EMBL" id="VIIS01000137">
    <property type="protein sequence ID" value="KAF0312766.1"/>
    <property type="molecule type" value="Genomic_DNA"/>
</dbReference>
<evidence type="ECO:0000313" key="4">
    <source>
        <dbReference type="EMBL" id="KAF0312765.1"/>
    </source>
</evidence>
<dbReference type="InterPro" id="IPR019128">
    <property type="entry name" value="Dcc1"/>
</dbReference>
<dbReference type="OrthoDB" id="5199543at2759"/>
<dbReference type="GO" id="GO:0000785">
    <property type="term" value="C:chromatin"/>
    <property type="evidence" value="ECO:0007669"/>
    <property type="project" value="TreeGrafter"/>
</dbReference>
<dbReference type="Pfam" id="PF09724">
    <property type="entry name" value="Dcc1"/>
    <property type="match status" value="1"/>
</dbReference>
<accession>A0A6A4X0P5</accession>
<dbReference type="PANTHER" id="PTHR13395:SF6">
    <property type="entry name" value="SISTER CHROMATID COHESION PROTEIN DCC1"/>
    <property type="match status" value="1"/>
</dbReference>
<evidence type="ECO:0000256" key="1">
    <source>
        <dbReference type="ARBA" id="ARBA00007017"/>
    </source>
</evidence>
<name>A0A6A4X0P5_AMPAM</name>
<dbReference type="GO" id="GO:0000775">
    <property type="term" value="C:chromosome, centromeric region"/>
    <property type="evidence" value="ECO:0007669"/>
    <property type="project" value="TreeGrafter"/>
</dbReference>
<evidence type="ECO:0000256" key="2">
    <source>
        <dbReference type="ARBA" id="ARBA00017682"/>
    </source>
</evidence>
<dbReference type="PANTHER" id="PTHR13395">
    <property type="entry name" value="SISTER CHROMATID COHESION PROTEIN DCC1-RELATED"/>
    <property type="match status" value="1"/>
</dbReference>